<dbReference type="NCBIfam" id="TIGR00042">
    <property type="entry name" value="RdgB/HAM1 family non-canonical purine NTP pyrophosphatase"/>
    <property type="match status" value="1"/>
</dbReference>
<comment type="catalytic activity">
    <reaction evidence="9">
        <text>dITP + H2O = dIMP + diphosphate + H(+)</text>
        <dbReference type="Rhea" id="RHEA:28342"/>
        <dbReference type="ChEBI" id="CHEBI:15377"/>
        <dbReference type="ChEBI" id="CHEBI:15378"/>
        <dbReference type="ChEBI" id="CHEBI:33019"/>
        <dbReference type="ChEBI" id="CHEBI:61194"/>
        <dbReference type="ChEBI" id="CHEBI:61382"/>
        <dbReference type="EC" id="3.6.1.66"/>
    </reaction>
</comment>
<reference evidence="17" key="2">
    <citation type="journal article" date="2012" name="PLoS ONE">
        <title>A Deeply Branching Thermophilic Bacterium with an Ancient Acetyl-CoA Pathway Dominates a Subsurface Ecosystem.</title>
        <authorList>
            <person name="Takami H."/>
            <person name="Noguchi H."/>
            <person name="Takaki Y."/>
            <person name="Uchiyama I."/>
            <person name="Toyoda A."/>
            <person name="Nishi S."/>
            <person name="Chee G.-J."/>
            <person name="Arai W."/>
            <person name="Nunoura T."/>
            <person name="Itoh T."/>
            <person name="Hattori M."/>
            <person name="Takai K."/>
        </authorList>
    </citation>
    <scope>NUCLEOTIDE SEQUENCE</scope>
</reference>
<comment type="similarity">
    <text evidence="2">Belongs to the HAM1 NTPase family.</text>
</comment>
<dbReference type="HAMAP" id="MF_01405">
    <property type="entry name" value="Non_canon_purine_NTPase"/>
    <property type="match status" value="1"/>
</dbReference>
<dbReference type="GO" id="GO:0035870">
    <property type="term" value="F:dITP diphosphatase activity"/>
    <property type="evidence" value="ECO:0007669"/>
    <property type="project" value="UniProtKB-ARBA"/>
</dbReference>
<keyword evidence="8" id="KW-0546">Nucleotide metabolism</keyword>
<dbReference type="CDD" id="cd00515">
    <property type="entry name" value="HAM1"/>
    <property type="match status" value="1"/>
</dbReference>
<keyword evidence="4" id="KW-0479">Metal-binding</keyword>
<evidence type="ECO:0000256" key="3">
    <source>
        <dbReference type="ARBA" id="ARBA00011738"/>
    </source>
</evidence>
<evidence type="ECO:0000256" key="13">
    <source>
        <dbReference type="ARBA" id="ARBA00075987"/>
    </source>
</evidence>
<dbReference type="GO" id="GO:0017111">
    <property type="term" value="F:ribonucleoside triphosphate phosphatase activity"/>
    <property type="evidence" value="ECO:0007669"/>
    <property type="project" value="InterPro"/>
</dbReference>
<evidence type="ECO:0000256" key="11">
    <source>
        <dbReference type="ARBA" id="ARBA00066468"/>
    </source>
</evidence>
<gene>
    <name evidence="17" type="ORF">HGMM_F17C12C19</name>
</gene>
<dbReference type="GO" id="GO:0000166">
    <property type="term" value="F:nucleotide binding"/>
    <property type="evidence" value="ECO:0007669"/>
    <property type="project" value="UniProtKB-KW"/>
</dbReference>
<dbReference type="EC" id="3.6.1.66" evidence="11"/>
<dbReference type="PANTHER" id="PTHR11067:SF9">
    <property type="entry name" value="INOSINE TRIPHOSPHATE PYROPHOSPHATASE"/>
    <property type="match status" value="1"/>
</dbReference>
<evidence type="ECO:0000256" key="5">
    <source>
        <dbReference type="ARBA" id="ARBA00022741"/>
    </source>
</evidence>
<evidence type="ECO:0000256" key="14">
    <source>
        <dbReference type="ARBA" id="ARBA00078805"/>
    </source>
</evidence>
<keyword evidence="7" id="KW-0460">Magnesium</keyword>
<dbReference type="AlphaFoldDB" id="H5SEL6"/>
<evidence type="ECO:0000256" key="12">
    <source>
        <dbReference type="ARBA" id="ARBA00071289"/>
    </source>
</evidence>
<dbReference type="PANTHER" id="PTHR11067">
    <property type="entry name" value="INOSINE TRIPHOSPHATE PYROPHOSPHATASE/HAM1 PROTEIN"/>
    <property type="match status" value="1"/>
</dbReference>
<reference evidence="17" key="1">
    <citation type="journal article" date="2005" name="Environ. Microbiol.">
        <title>Genetic and functional properties of uncultivated thermophilic crenarchaeotes from a subsurface gold mine as revealed by analysis of genome fragments.</title>
        <authorList>
            <person name="Nunoura T."/>
            <person name="Hirayama H."/>
            <person name="Takami H."/>
            <person name="Oida H."/>
            <person name="Nishi S."/>
            <person name="Shimamura S."/>
            <person name="Suzuki Y."/>
            <person name="Inagaki F."/>
            <person name="Takai K."/>
            <person name="Nealson K.H."/>
            <person name="Horikoshi K."/>
        </authorList>
    </citation>
    <scope>NUCLEOTIDE SEQUENCE</scope>
</reference>
<dbReference type="GO" id="GO:0009117">
    <property type="term" value="P:nucleotide metabolic process"/>
    <property type="evidence" value="ECO:0007669"/>
    <property type="project" value="UniProtKB-KW"/>
</dbReference>
<keyword evidence="5" id="KW-0547">Nucleotide-binding</keyword>
<dbReference type="SUPFAM" id="SSF52972">
    <property type="entry name" value="ITPase-like"/>
    <property type="match status" value="1"/>
</dbReference>
<evidence type="ECO:0000256" key="7">
    <source>
        <dbReference type="ARBA" id="ARBA00022842"/>
    </source>
</evidence>
<comment type="subunit">
    <text evidence="3">Homodimer.</text>
</comment>
<dbReference type="GO" id="GO:0036222">
    <property type="term" value="F:XTP diphosphatase activity"/>
    <property type="evidence" value="ECO:0007669"/>
    <property type="project" value="UniProtKB-ARBA"/>
</dbReference>
<comment type="catalytic activity">
    <reaction evidence="10">
        <text>XTP + H2O = XMP + diphosphate + H(+)</text>
        <dbReference type="Rhea" id="RHEA:28610"/>
        <dbReference type="ChEBI" id="CHEBI:15377"/>
        <dbReference type="ChEBI" id="CHEBI:15378"/>
        <dbReference type="ChEBI" id="CHEBI:33019"/>
        <dbReference type="ChEBI" id="CHEBI:57464"/>
        <dbReference type="ChEBI" id="CHEBI:61314"/>
        <dbReference type="EC" id="3.6.1.66"/>
    </reaction>
</comment>
<dbReference type="InterPro" id="IPR002637">
    <property type="entry name" value="RdgB/HAM1"/>
</dbReference>
<dbReference type="Gene3D" id="3.90.950.10">
    <property type="match status" value="1"/>
</dbReference>
<evidence type="ECO:0000256" key="6">
    <source>
        <dbReference type="ARBA" id="ARBA00022801"/>
    </source>
</evidence>
<dbReference type="Pfam" id="PF01725">
    <property type="entry name" value="Ham1p_like"/>
    <property type="match status" value="1"/>
</dbReference>
<evidence type="ECO:0000256" key="10">
    <source>
        <dbReference type="ARBA" id="ARBA00052017"/>
    </source>
</evidence>
<evidence type="ECO:0000313" key="17">
    <source>
        <dbReference type="EMBL" id="BAL54602.1"/>
    </source>
</evidence>
<dbReference type="EMBL" id="AP011694">
    <property type="protein sequence ID" value="BAL54602.1"/>
    <property type="molecule type" value="Genomic_DNA"/>
</dbReference>
<name>H5SEL6_9ZZZZ</name>
<accession>H5SEL6</accession>
<sequence>MEIVISTRNMGKAREILEILGDLKDVTFLTLDSLPEVGEIEEDGKSYLENALKKALYVAHITKRIAIADDSGLEVDALGGKPGIHSARYAGKDSSDYENNIKLLDELKDVPFSERRARYVCIAALATPSGEVFWEEGICDGFIGFELRGDKGFGYDPVFVLPSGRTMAELEPWEKHAISHRGKAFRKLRNIIEGLMKR</sequence>
<evidence type="ECO:0000256" key="2">
    <source>
        <dbReference type="ARBA" id="ARBA00008023"/>
    </source>
</evidence>
<dbReference type="InterPro" id="IPR029001">
    <property type="entry name" value="ITPase-like_fam"/>
</dbReference>
<dbReference type="GO" id="GO:0009146">
    <property type="term" value="P:purine nucleoside triphosphate catabolic process"/>
    <property type="evidence" value="ECO:0007669"/>
    <property type="project" value="UniProtKB-ARBA"/>
</dbReference>
<dbReference type="InterPro" id="IPR020922">
    <property type="entry name" value="dITP/XTP_pyrophosphatase"/>
</dbReference>
<dbReference type="GO" id="GO:0046872">
    <property type="term" value="F:metal ion binding"/>
    <property type="evidence" value="ECO:0007669"/>
    <property type="project" value="UniProtKB-KW"/>
</dbReference>
<evidence type="ECO:0000256" key="9">
    <source>
        <dbReference type="ARBA" id="ARBA00051875"/>
    </source>
</evidence>
<keyword evidence="6" id="KW-0378">Hydrolase</keyword>
<evidence type="ECO:0000256" key="4">
    <source>
        <dbReference type="ARBA" id="ARBA00022723"/>
    </source>
</evidence>
<evidence type="ECO:0000256" key="8">
    <source>
        <dbReference type="ARBA" id="ARBA00023080"/>
    </source>
</evidence>
<evidence type="ECO:0000256" key="1">
    <source>
        <dbReference type="ARBA" id="ARBA00001946"/>
    </source>
</evidence>
<evidence type="ECO:0000256" key="15">
    <source>
        <dbReference type="ARBA" id="ARBA00083186"/>
    </source>
</evidence>
<organism evidence="17">
    <name type="scientific">uncultured prokaryote</name>
    <dbReference type="NCBI Taxonomy" id="198431"/>
    <lineage>
        <taxon>unclassified sequences</taxon>
        <taxon>environmental samples</taxon>
    </lineage>
</organism>
<comment type="cofactor">
    <cofactor evidence="1">
        <name>Mg(2+)</name>
        <dbReference type="ChEBI" id="CHEBI:18420"/>
    </cofactor>
</comment>
<evidence type="ECO:0000256" key="16">
    <source>
        <dbReference type="ARBA" id="ARBA00083635"/>
    </source>
</evidence>
<dbReference type="FunFam" id="3.90.950.10:FF:000001">
    <property type="entry name" value="dITP/XTP pyrophosphatase"/>
    <property type="match status" value="1"/>
</dbReference>
<proteinExistence type="inferred from homology"/>
<protein>
    <recommendedName>
        <fullName evidence="12">dITP/XTP pyrophosphatase</fullName>
        <ecNumber evidence="11">3.6.1.66</ecNumber>
    </recommendedName>
    <alternativeName>
        <fullName evidence="13">Non-canonical purine NTP pyrophosphatase</fullName>
    </alternativeName>
    <alternativeName>
        <fullName evidence="14">Non-standard purine NTP pyrophosphatase</fullName>
    </alternativeName>
    <alternativeName>
        <fullName evidence="16">Nucleoside-triphosphate diphosphatase</fullName>
    </alternativeName>
    <alternativeName>
        <fullName evidence="15">Nucleoside-triphosphate pyrophosphatase</fullName>
    </alternativeName>
</protein>
<dbReference type="GO" id="GO:0036220">
    <property type="term" value="F:ITP diphosphatase activity"/>
    <property type="evidence" value="ECO:0007669"/>
    <property type="project" value="UniProtKB-EC"/>
</dbReference>